<evidence type="ECO:0000256" key="7">
    <source>
        <dbReference type="SAM" id="MobiDB-lite"/>
    </source>
</evidence>
<gene>
    <name evidence="8" type="ORF">GGD89_003889</name>
</gene>
<dbReference type="InterPro" id="IPR001207">
    <property type="entry name" value="Transposase_mutator"/>
</dbReference>
<keyword evidence="3 6" id="KW-0815">Transposition</keyword>
<dbReference type="GO" id="GO:0003677">
    <property type="term" value="F:DNA binding"/>
    <property type="evidence" value="ECO:0007669"/>
    <property type="project" value="UniProtKB-UniRule"/>
</dbReference>
<evidence type="ECO:0000256" key="4">
    <source>
        <dbReference type="ARBA" id="ARBA00023125"/>
    </source>
</evidence>
<accession>A0A7W6RGN1</accession>
<evidence type="ECO:0000256" key="6">
    <source>
        <dbReference type="RuleBase" id="RU365089"/>
    </source>
</evidence>
<keyword evidence="6" id="KW-0814">Transposable element</keyword>
<proteinExistence type="inferred from homology"/>
<evidence type="ECO:0000313" key="8">
    <source>
        <dbReference type="EMBL" id="MBB4268225.1"/>
    </source>
</evidence>
<dbReference type="Pfam" id="PF00872">
    <property type="entry name" value="Transposase_mut"/>
    <property type="match status" value="1"/>
</dbReference>
<protein>
    <recommendedName>
        <fullName evidence="6">Mutator family transposase</fullName>
    </recommendedName>
</protein>
<dbReference type="NCBIfam" id="NF033543">
    <property type="entry name" value="transpos_IS256"/>
    <property type="match status" value="1"/>
</dbReference>
<keyword evidence="5 6" id="KW-0233">DNA recombination</keyword>
<comment type="caution">
    <text evidence="8">The sequence shown here is derived from an EMBL/GenBank/DDBJ whole genome shotgun (WGS) entry which is preliminary data.</text>
</comment>
<dbReference type="GO" id="GO:0006313">
    <property type="term" value="P:DNA transposition"/>
    <property type="evidence" value="ECO:0007669"/>
    <property type="project" value="UniProtKB-UniRule"/>
</dbReference>
<evidence type="ECO:0000256" key="2">
    <source>
        <dbReference type="ARBA" id="ARBA00010961"/>
    </source>
</evidence>
<comment type="similarity">
    <text evidence="2 6">Belongs to the transposase mutator family.</text>
</comment>
<name>A0A7W6RGN1_9PROT</name>
<feature type="region of interest" description="Disordered" evidence="7">
    <location>
        <begin position="22"/>
        <end position="42"/>
    </location>
</feature>
<dbReference type="RefSeq" id="WP_184049002.1">
    <property type="nucleotide sequence ID" value="NZ_JACIGK010000064.1"/>
</dbReference>
<reference evidence="8 9" key="1">
    <citation type="submission" date="2020-08" db="EMBL/GenBank/DDBJ databases">
        <title>Genome sequencing of Purple Non-Sulfur Bacteria from various extreme environments.</title>
        <authorList>
            <person name="Mayer M."/>
        </authorList>
    </citation>
    <scope>NUCLEOTIDE SEQUENCE [LARGE SCALE GENOMIC DNA]</scope>
    <source>
        <strain evidence="8 9">JA131</strain>
    </source>
</reference>
<keyword evidence="4 6" id="KW-0238">DNA-binding</keyword>
<evidence type="ECO:0000256" key="3">
    <source>
        <dbReference type="ARBA" id="ARBA00022578"/>
    </source>
</evidence>
<sequence length="369" mass="41456">MAEAFTALFNLAMRMERDQHLGAGPYERSDRRRGYANGYKPKKVDTPAGTVTVAVPKSRGCDEPFFPRSLERGRRSSRAIMLAIAEMYVQGVSTRDAAKVMKEFGLESLSSTQVSRAAALLDDELEAWRTRRLDPVKYLILDARYEKVRDGGIVRDAAILSAIGVGLDGRRRLLGVSAALSEAEVHWRDFLNDLVDRGMRGVEFIVSDDHAGLRAARRAVLSGATWQRCQFHLAQNAIHHAPTLAIRKRIGEELRAVWNARDLQAAEAELAALAESYRKAAPKLAEWLEANVPEGLAVFTLPKGHRRRMRTSNPIERAVQQEIKRRTKKVRVFPNEASLLRLVTAVLAEIDEDWATTDRVYINMENQDD</sequence>
<evidence type="ECO:0000313" key="9">
    <source>
        <dbReference type="Proteomes" id="UP000554286"/>
    </source>
</evidence>
<comment type="function">
    <text evidence="1 6">Required for the transposition of the insertion element.</text>
</comment>
<organism evidence="8 9">
    <name type="scientific">Roseospira visakhapatnamensis</name>
    <dbReference type="NCBI Taxonomy" id="390880"/>
    <lineage>
        <taxon>Bacteria</taxon>
        <taxon>Pseudomonadati</taxon>
        <taxon>Pseudomonadota</taxon>
        <taxon>Alphaproteobacteria</taxon>
        <taxon>Rhodospirillales</taxon>
        <taxon>Rhodospirillaceae</taxon>
        <taxon>Roseospira</taxon>
    </lineage>
</organism>
<dbReference type="Proteomes" id="UP000554286">
    <property type="component" value="Unassembled WGS sequence"/>
</dbReference>
<keyword evidence="9" id="KW-1185">Reference proteome</keyword>
<evidence type="ECO:0000256" key="1">
    <source>
        <dbReference type="ARBA" id="ARBA00002190"/>
    </source>
</evidence>
<dbReference type="PANTHER" id="PTHR33217">
    <property type="entry name" value="TRANSPOSASE FOR INSERTION SEQUENCE ELEMENT IS1081"/>
    <property type="match status" value="1"/>
</dbReference>
<dbReference type="GO" id="GO:0004803">
    <property type="term" value="F:transposase activity"/>
    <property type="evidence" value="ECO:0007669"/>
    <property type="project" value="UniProtKB-UniRule"/>
</dbReference>
<dbReference type="PANTHER" id="PTHR33217:SF7">
    <property type="entry name" value="TRANSPOSASE FOR INSERTION SEQUENCE ELEMENT IS1081"/>
    <property type="match status" value="1"/>
</dbReference>
<dbReference type="EMBL" id="JACIGK010000064">
    <property type="protein sequence ID" value="MBB4268225.1"/>
    <property type="molecule type" value="Genomic_DNA"/>
</dbReference>
<evidence type="ECO:0000256" key="5">
    <source>
        <dbReference type="ARBA" id="ARBA00023172"/>
    </source>
</evidence>
<dbReference type="AlphaFoldDB" id="A0A7W6RGN1"/>